<protein>
    <recommendedName>
        <fullName evidence="1">Endonuclease/exonuclease/phosphatase domain-containing protein</fullName>
    </recommendedName>
</protein>
<dbReference type="EMBL" id="JAOPHQ010002331">
    <property type="protein sequence ID" value="KAK0147227.1"/>
    <property type="molecule type" value="Genomic_DNA"/>
</dbReference>
<dbReference type="Gene3D" id="3.60.10.10">
    <property type="entry name" value="Endonuclease/exonuclease/phosphatase"/>
    <property type="match status" value="1"/>
</dbReference>
<dbReference type="InterPro" id="IPR036691">
    <property type="entry name" value="Endo/exonu/phosph_ase_sf"/>
</dbReference>
<dbReference type="Proteomes" id="UP001174136">
    <property type="component" value="Unassembled WGS sequence"/>
</dbReference>
<gene>
    <name evidence="2" type="ORF">N1851_013362</name>
</gene>
<dbReference type="PANTHER" id="PTHR47510">
    <property type="entry name" value="REVERSE TRANSCRIPTASE DOMAIN-CONTAINING PROTEIN"/>
    <property type="match status" value="1"/>
</dbReference>
<evidence type="ECO:0000313" key="3">
    <source>
        <dbReference type="Proteomes" id="UP001174136"/>
    </source>
</evidence>
<sequence length="306" mass="34516">MLGNVQSIRNKVDKLRASVQYLSDYRQYCLICLSETWLNETDPESAIDLEGFSVVRADRNASSGKSKGGGVCMFINKYCNPSQVTVRNRLCTKDIEILAVNLRPYYLPREINQVCIFIVYIAPSADTEEAGKIIHDLVAQTEAKSPDAAMFILGDFNLCSLNELLPTYHQYVSCPTRDEACLDLCYGNIEKAYYAKALPGLGKSDHNMIRLIPAYQPLIRREKVQTREVKCWSADSTAALRGCLDSTDWDVIMDTSDINDAATVVTGYIQFCEDLCIPKKTIKLYPNNKPWVTPELKELKKGDYFN</sequence>
<organism evidence="2 3">
    <name type="scientific">Merluccius polli</name>
    <name type="common">Benguela hake</name>
    <name type="synonym">Merluccius cadenati</name>
    <dbReference type="NCBI Taxonomy" id="89951"/>
    <lineage>
        <taxon>Eukaryota</taxon>
        <taxon>Metazoa</taxon>
        <taxon>Chordata</taxon>
        <taxon>Craniata</taxon>
        <taxon>Vertebrata</taxon>
        <taxon>Euteleostomi</taxon>
        <taxon>Actinopterygii</taxon>
        <taxon>Neopterygii</taxon>
        <taxon>Teleostei</taxon>
        <taxon>Neoteleostei</taxon>
        <taxon>Acanthomorphata</taxon>
        <taxon>Zeiogadaria</taxon>
        <taxon>Gadariae</taxon>
        <taxon>Gadiformes</taxon>
        <taxon>Gadoidei</taxon>
        <taxon>Merlucciidae</taxon>
        <taxon>Merluccius</taxon>
    </lineage>
</organism>
<comment type="caution">
    <text evidence="2">The sequence shown here is derived from an EMBL/GenBank/DDBJ whole genome shotgun (WGS) entry which is preliminary data.</text>
</comment>
<dbReference type="InterPro" id="IPR005135">
    <property type="entry name" value="Endo/exonuclease/phosphatase"/>
</dbReference>
<accession>A0AA47MWB9</accession>
<evidence type="ECO:0000313" key="2">
    <source>
        <dbReference type="EMBL" id="KAK0147227.1"/>
    </source>
</evidence>
<dbReference type="SUPFAM" id="SSF56219">
    <property type="entry name" value="DNase I-like"/>
    <property type="match status" value="1"/>
</dbReference>
<name>A0AA47MWB9_MERPO</name>
<dbReference type="Pfam" id="PF03372">
    <property type="entry name" value="Exo_endo_phos"/>
    <property type="match status" value="1"/>
</dbReference>
<dbReference type="AlphaFoldDB" id="A0AA47MWB9"/>
<keyword evidence="3" id="KW-1185">Reference proteome</keyword>
<proteinExistence type="predicted"/>
<dbReference type="PANTHER" id="PTHR47510:SF3">
    <property type="entry name" value="ENDO_EXONUCLEASE_PHOSPHATASE DOMAIN-CONTAINING PROTEIN"/>
    <property type="match status" value="1"/>
</dbReference>
<dbReference type="GO" id="GO:0003824">
    <property type="term" value="F:catalytic activity"/>
    <property type="evidence" value="ECO:0007669"/>
    <property type="project" value="InterPro"/>
</dbReference>
<reference evidence="2" key="1">
    <citation type="journal article" date="2023" name="Front. Mar. Sci.">
        <title>A new Merluccius polli reference genome to investigate the effects of global change in West African waters.</title>
        <authorList>
            <person name="Mateo J.L."/>
            <person name="Blanco-Fernandez C."/>
            <person name="Garcia-Vazquez E."/>
            <person name="Machado-Schiaffino G."/>
        </authorList>
    </citation>
    <scope>NUCLEOTIDE SEQUENCE</scope>
    <source>
        <strain evidence="2">C29</strain>
        <tissue evidence="2">Fin</tissue>
    </source>
</reference>
<feature type="domain" description="Endonuclease/exonuclease/phosphatase" evidence="1">
    <location>
        <begin position="4"/>
        <end position="158"/>
    </location>
</feature>
<evidence type="ECO:0000259" key="1">
    <source>
        <dbReference type="Pfam" id="PF03372"/>
    </source>
</evidence>